<organism evidence="1 2">
    <name type="scientific">Pectinatus cerevisiiphilus</name>
    <dbReference type="NCBI Taxonomy" id="86956"/>
    <lineage>
        <taxon>Bacteria</taxon>
        <taxon>Bacillati</taxon>
        <taxon>Bacillota</taxon>
        <taxon>Negativicutes</taxon>
        <taxon>Selenomonadales</taxon>
        <taxon>Selenomonadaceae</taxon>
        <taxon>Pectinatus</taxon>
    </lineage>
</organism>
<dbReference type="Pfam" id="PF07374">
    <property type="entry name" value="DUF1492"/>
    <property type="match status" value="1"/>
</dbReference>
<proteinExistence type="predicted"/>
<evidence type="ECO:0000313" key="1">
    <source>
        <dbReference type="EMBL" id="TCS77623.1"/>
    </source>
</evidence>
<dbReference type="RefSeq" id="WP_132550646.1">
    <property type="nucleotide sequence ID" value="NZ_SMAA01000014.1"/>
</dbReference>
<sequence length="146" mass="17016">MNAKEYLSQAYLVDHRIDSKLEQLSELKDLSEKATATISDMPGSATRNVHRLEDVIANMIDLQNEINDDIDGLVNLKREIMQQIKTVPSPEYQLILERRYMSYKPWEQIAVEIGYSLHYLYKMHSAALQSFDEVRKKTQILKLDTK</sequence>
<gene>
    <name evidence="1" type="ORF">EDC37_11424</name>
</gene>
<dbReference type="Proteomes" id="UP000295188">
    <property type="component" value="Unassembled WGS sequence"/>
</dbReference>
<reference evidence="1 2" key="1">
    <citation type="submission" date="2019-03" db="EMBL/GenBank/DDBJ databases">
        <title>Genomic Encyclopedia of Type Strains, Phase IV (KMG-IV): sequencing the most valuable type-strain genomes for metagenomic binning, comparative biology and taxonomic classification.</title>
        <authorList>
            <person name="Goeker M."/>
        </authorList>
    </citation>
    <scope>NUCLEOTIDE SEQUENCE [LARGE SCALE GENOMIC DNA]</scope>
    <source>
        <strain evidence="1 2">DSM 20467</strain>
    </source>
</reference>
<dbReference type="EMBL" id="SMAA01000014">
    <property type="protein sequence ID" value="TCS77623.1"/>
    <property type="molecule type" value="Genomic_DNA"/>
</dbReference>
<evidence type="ECO:0000313" key="2">
    <source>
        <dbReference type="Proteomes" id="UP000295188"/>
    </source>
</evidence>
<protein>
    <submittedName>
        <fullName evidence="1">Uncharacterized protein DUF1492</fullName>
    </submittedName>
</protein>
<comment type="caution">
    <text evidence="1">The sequence shown here is derived from an EMBL/GenBank/DDBJ whole genome shotgun (WGS) entry which is preliminary data.</text>
</comment>
<dbReference type="AlphaFoldDB" id="A0A4R3K4G4"/>
<name>A0A4R3K4G4_9FIRM</name>
<dbReference type="InterPro" id="IPR010861">
    <property type="entry name" value="DUF1492"/>
</dbReference>
<keyword evidence="2" id="KW-1185">Reference proteome</keyword>
<accession>A0A4R3K4G4</accession>
<dbReference type="OrthoDB" id="3242975at2"/>